<keyword evidence="1" id="KW-0472">Membrane</keyword>
<dbReference type="InterPro" id="IPR021448">
    <property type="entry name" value="DUF3098"/>
</dbReference>
<dbReference type="EMBL" id="SNRX01000034">
    <property type="protein sequence ID" value="KAA6301001.1"/>
    <property type="molecule type" value="Genomic_DNA"/>
</dbReference>
<feature type="transmembrane region" description="Helical" evidence="1">
    <location>
        <begin position="51"/>
        <end position="70"/>
    </location>
</feature>
<feature type="transmembrane region" description="Helical" evidence="1">
    <location>
        <begin position="12"/>
        <end position="31"/>
    </location>
</feature>
<dbReference type="AlphaFoldDB" id="A0A5M8NV71"/>
<dbReference type="Proteomes" id="UP000324575">
    <property type="component" value="Unassembled WGS sequence"/>
</dbReference>
<evidence type="ECO:0000313" key="2">
    <source>
        <dbReference type="EMBL" id="KAA6301001.1"/>
    </source>
</evidence>
<organism evidence="2 3">
    <name type="scientific">Candidatus Ordinivivax streblomastigis</name>
    <dbReference type="NCBI Taxonomy" id="2540710"/>
    <lineage>
        <taxon>Bacteria</taxon>
        <taxon>Pseudomonadati</taxon>
        <taxon>Bacteroidota</taxon>
        <taxon>Bacteroidia</taxon>
        <taxon>Bacteroidales</taxon>
        <taxon>Candidatus Ordinivivax</taxon>
    </lineage>
</organism>
<evidence type="ECO:0008006" key="4">
    <source>
        <dbReference type="Google" id="ProtNLM"/>
    </source>
</evidence>
<reference evidence="2 3" key="1">
    <citation type="submission" date="2019-03" db="EMBL/GenBank/DDBJ databases">
        <title>Single cell metagenomics reveals metabolic interactions within the superorganism composed of flagellate Streblomastix strix and complex community of Bacteroidetes bacteria on its surface.</title>
        <authorList>
            <person name="Treitli S.C."/>
            <person name="Kolisko M."/>
            <person name="Husnik F."/>
            <person name="Keeling P."/>
            <person name="Hampl V."/>
        </authorList>
    </citation>
    <scope>NUCLEOTIDE SEQUENCE [LARGE SCALE GENOMIC DNA]</scope>
    <source>
        <strain evidence="2">St1</strain>
    </source>
</reference>
<evidence type="ECO:0000313" key="3">
    <source>
        <dbReference type="Proteomes" id="UP000324575"/>
    </source>
</evidence>
<dbReference type="Pfam" id="PF11297">
    <property type="entry name" value="DUF3098"/>
    <property type="match status" value="1"/>
</dbReference>
<evidence type="ECO:0000256" key="1">
    <source>
        <dbReference type="SAM" id="Phobius"/>
    </source>
</evidence>
<sequence>MEQKKFAFGKENFILLAVSVIIIVIGFVLVSGGKTTEETGFDPRIFDTRRLVIAPTVLVIGFGSVIYAILKKSKE</sequence>
<gene>
    <name evidence="2" type="ORF">EZS26_002853</name>
</gene>
<proteinExistence type="predicted"/>
<comment type="caution">
    <text evidence="2">The sequence shown here is derived from an EMBL/GenBank/DDBJ whole genome shotgun (WGS) entry which is preliminary data.</text>
</comment>
<accession>A0A5M8NV71</accession>
<keyword evidence="1" id="KW-1133">Transmembrane helix</keyword>
<keyword evidence="1" id="KW-0812">Transmembrane</keyword>
<protein>
    <recommendedName>
        <fullName evidence="4">DUF3098 domain-containing protein</fullName>
    </recommendedName>
</protein>
<name>A0A5M8NV71_9BACT</name>